<reference evidence="1 2" key="1">
    <citation type="submission" date="2018-06" db="EMBL/GenBank/DDBJ databases">
        <authorList>
            <person name="Strepis N."/>
        </authorList>
    </citation>
    <scope>NUCLEOTIDE SEQUENCE [LARGE SCALE GENOMIC DNA]</scope>
    <source>
        <strain evidence="1">LUCI</strain>
    </source>
</reference>
<dbReference type="PANTHER" id="PTHR43649">
    <property type="entry name" value="ARABINOSE-BINDING PROTEIN-RELATED"/>
    <property type="match status" value="1"/>
</dbReference>
<name>A0A498RDY1_9FIRM</name>
<dbReference type="InterPro" id="IPR050490">
    <property type="entry name" value="Bact_solute-bd_prot1"/>
</dbReference>
<evidence type="ECO:0008006" key="3">
    <source>
        <dbReference type="Google" id="ProtNLM"/>
    </source>
</evidence>
<dbReference type="SUPFAM" id="SSF53850">
    <property type="entry name" value="Periplasmic binding protein-like II"/>
    <property type="match status" value="1"/>
</dbReference>
<dbReference type="Gene3D" id="3.40.190.10">
    <property type="entry name" value="Periplasmic binding protein-like II"/>
    <property type="match status" value="1"/>
</dbReference>
<sequence length="431" mass="49373">MPVGSLCILFLILAAFKGYQFVNRPVVLELGIFAGSYWDVPIQNSDTFYDEAIAEFEKQHPGVKVKYSSGILKRNYSEWVSQQIIRGGEPDVFCILPNDFNTFVSIGILKDLDEMIGRDPEFDKSKMYVNAVKSGQFQGRQYALPSEVSPVLMFVNKTLLNREGIKMPNGNWTWDDFYRICEKVTKDTDGDGQIDQFGTFGFEWKDAVYTNGQKLFKADGSAAYFDSPGVVEALEFIMKLNQLNRNARVTASDFDAGRVAFRPFLFSTYKAYKPYPYRIKKYGQFEWECIKLPKGPRGNNVSELHSLLMGISSRTKHPKEAWEFLKFLVYKERTQTNVLKYSYGIPVLRYITESEFGERVFSAVSPEETFINKSLLSEVIEQSIVTPKFQKYEAAIAMADKEIFQAVSMEKDPKKAMEDLNKEINAFLKNN</sequence>
<evidence type="ECO:0000313" key="2">
    <source>
        <dbReference type="Proteomes" id="UP000277811"/>
    </source>
</evidence>
<dbReference type="AlphaFoldDB" id="A0A498RDY1"/>
<evidence type="ECO:0000313" key="1">
    <source>
        <dbReference type="EMBL" id="VBB09704.1"/>
    </source>
</evidence>
<dbReference type="PANTHER" id="PTHR43649:SF12">
    <property type="entry name" value="DIACETYLCHITOBIOSE BINDING PROTEIN DASA"/>
    <property type="match status" value="1"/>
</dbReference>
<organism evidence="1 2">
    <name type="scientific">Lucifera butyrica</name>
    <dbReference type="NCBI Taxonomy" id="1351585"/>
    <lineage>
        <taxon>Bacteria</taxon>
        <taxon>Bacillati</taxon>
        <taxon>Bacillota</taxon>
        <taxon>Negativicutes</taxon>
        <taxon>Veillonellales</taxon>
        <taxon>Veillonellaceae</taxon>
        <taxon>Lucifera</taxon>
    </lineage>
</organism>
<keyword evidence="2" id="KW-1185">Reference proteome</keyword>
<dbReference type="CDD" id="cd13585">
    <property type="entry name" value="PBP2_TMBP_like"/>
    <property type="match status" value="1"/>
</dbReference>
<accession>A0A498RDY1</accession>
<protein>
    <recommendedName>
        <fullName evidence="3">Bacterial extracellular solute-binding protein</fullName>
    </recommendedName>
</protein>
<dbReference type="Pfam" id="PF01547">
    <property type="entry name" value="SBP_bac_1"/>
    <property type="match status" value="1"/>
</dbReference>
<proteinExistence type="predicted"/>
<dbReference type="InterPro" id="IPR006059">
    <property type="entry name" value="SBP"/>
</dbReference>
<dbReference type="EMBL" id="UPPP01000133">
    <property type="protein sequence ID" value="VBB09704.1"/>
    <property type="molecule type" value="Genomic_DNA"/>
</dbReference>
<gene>
    <name evidence="1" type="ORF">LUCI_5002</name>
</gene>
<dbReference type="Proteomes" id="UP000277811">
    <property type="component" value="Unassembled WGS sequence"/>
</dbReference>